<dbReference type="Proteomes" id="UP000256561">
    <property type="component" value="Unassembled WGS sequence"/>
</dbReference>
<dbReference type="Gene3D" id="3.75.10.10">
    <property type="entry name" value="L-arginine/glycine Amidinotransferase, Chain A"/>
    <property type="match status" value="1"/>
</dbReference>
<dbReference type="InterPro" id="IPR007466">
    <property type="entry name" value="Peptidyl-Arg-deiminase_porph"/>
</dbReference>
<comment type="caution">
    <text evidence="2">The sequence shown here is derived from an EMBL/GenBank/DDBJ whole genome shotgun (WGS) entry which is preliminary data.</text>
</comment>
<dbReference type="GO" id="GO:0009446">
    <property type="term" value="P:putrescine biosynthetic process"/>
    <property type="evidence" value="ECO:0007669"/>
    <property type="project" value="InterPro"/>
</dbReference>
<evidence type="ECO:0000256" key="1">
    <source>
        <dbReference type="ARBA" id="ARBA00022801"/>
    </source>
</evidence>
<dbReference type="EMBL" id="QRHA01000006">
    <property type="protein sequence ID" value="RDV25637.1"/>
    <property type="molecule type" value="Genomic_DNA"/>
</dbReference>
<accession>A0A3D8M7X9</accession>
<reference evidence="3" key="1">
    <citation type="submission" date="2018-08" db="EMBL/GenBank/DDBJ databases">
        <authorList>
            <person name="Zhang J."/>
            <person name="Du Z.-J."/>
        </authorList>
    </citation>
    <scope>NUCLEOTIDE SEQUENCE [LARGE SCALE GENOMIC DNA]</scope>
    <source>
        <strain evidence="3">KCTC 52655</strain>
    </source>
</reference>
<dbReference type="RefSeq" id="WP_115593293.1">
    <property type="nucleotide sequence ID" value="NZ_QRHA01000006.1"/>
</dbReference>
<keyword evidence="3" id="KW-1185">Reference proteome</keyword>
<keyword evidence="1" id="KW-0378">Hydrolase</keyword>
<name>A0A3D8M7X9_9ALTE</name>
<evidence type="ECO:0000313" key="2">
    <source>
        <dbReference type="EMBL" id="RDV25637.1"/>
    </source>
</evidence>
<dbReference type="GO" id="GO:0047632">
    <property type="term" value="F:agmatine deiminase activity"/>
    <property type="evidence" value="ECO:0007669"/>
    <property type="project" value="TreeGrafter"/>
</dbReference>
<dbReference type="PANTHER" id="PTHR31377">
    <property type="entry name" value="AGMATINE DEIMINASE-RELATED"/>
    <property type="match status" value="1"/>
</dbReference>
<organism evidence="2 3">
    <name type="scientific">Alteromonas aestuariivivens</name>
    <dbReference type="NCBI Taxonomy" id="1938339"/>
    <lineage>
        <taxon>Bacteria</taxon>
        <taxon>Pseudomonadati</taxon>
        <taxon>Pseudomonadota</taxon>
        <taxon>Gammaproteobacteria</taxon>
        <taxon>Alteromonadales</taxon>
        <taxon>Alteromonadaceae</taxon>
        <taxon>Alteromonas/Salinimonas group</taxon>
        <taxon>Alteromonas</taxon>
    </lineage>
</organism>
<protein>
    <submittedName>
        <fullName evidence="2">Agmatine deiminase family protein</fullName>
    </submittedName>
</protein>
<proteinExistence type="predicted"/>
<dbReference type="Pfam" id="PF04371">
    <property type="entry name" value="PAD_porph"/>
    <property type="match status" value="1"/>
</dbReference>
<dbReference type="PANTHER" id="PTHR31377:SF0">
    <property type="entry name" value="AGMATINE DEIMINASE-RELATED"/>
    <property type="match status" value="1"/>
</dbReference>
<gene>
    <name evidence="2" type="ORF">DXV75_10150</name>
</gene>
<dbReference type="AlphaFoldDB" id="A0A3D8M7X9"/>
<evidence type="ECO:0000313" key="3">
    <source>
        <dbReference type="Proteomes" id="UP000256561"/>
    </source>
</evidence>
<sequence>MNYNRPLIPEWESLDAVILAWPHPETDWAPWLEEVRSVYLELVTAINAAQAGVIMLCAQQDVADLQARLPKSSNVLIVPAEYNDTWVRDYAFLTCRGDDHGKPTGEPVEFQFNGWGKKFDATLDNQVNRRYLAGMCNAPLRSNPLIAEGGALEIDQHGQLLSTAQCLLNPKRNGNLSLDEYEQEFCAFLGCESVTIFHQGHLEGDDTDGHIDTLVRFTPDHGLVIQAADNRPDDSHFAGLNALCIECQNAFPEHQQYRLPLPCIHNQEGERLPASYANFLICNRAVLLPVYQQPEDGEAIAVMQRAFPHHSIVPINCAPLVQQFGSLHCVSMQVPQYTLRAEVLAQLNQGVSIYDF</sequence>
<dbReference type="OrthoDB" id="9808013at2"/>
<dbReference type="SUPFAM" id="SSF55909">
    <property type="entry name" value="Pentein"/>
    <property type="match status" value="1"/>
</dbReference>
<dbReference type="GO" id="GO:0004668">
    <property type="term" value="F:protein-arginine deiminase activity"/>
    <property type="evidence" value="ECO:0007669"/>
    <property type="project" value="InterPro"/>
</dbReference>